<organism evidence="8 9">
    <name type="scientific">Exophiala viscosa</name>
    <dbReference type="NCBI Taxonomy" id="2486360"/>
    <lineage>
        <taxon>Eukaryota</taxon>
        <taxon>Fungi</taxon>
        <taxon>Dikarya</taxon>
        <taxon>Ascomycota</taxon>
        <taxon>Pezizomycotina</taxon>
        <taxon>Eurotiomycetes</taxon>
        <taxon>Chaetothyriomycetidae</taxon>
        <taxon>Chaetothyriales</taxon>
        <taxon>Herpotrichiellaceae</taxon>
        <taxon>Exophiala</taxon>
    </lineage>
</organism>
<feature type="transmembrane region" description="Helical" evidence="6">
    <location>
        <begin position="482"/>
        <end position="501"/>
    </location>
</feature>
<feature type="region of interest" description="Disordered" evidence="5">
    <location>
        <begin position="1"/>
        <end position="43"/>
    </location>
</feature>
<dbReference type="Proteomes" id="UP001203852">
    <property type="component" value="Unassembled WGS sequence"/>
</dbReference>
<dbReference type="PANTHER" id="PTHR23501">
    <property type="entry name" value="MAJOR FACILITATOR SUPERFAMILY"/>
    <property type="match status" value="1"/>
</dbReference>
<feature type="domain" description="Major facilitator superfamily (MFS) profile" evidence="7">
    <location>
        <begin position="55"/>
        <end position="510"/>
    </location>
</feature>
<dbReference type="InterPro" id="IPR036259">
    <property type="entry name" value="MFS_trans_sf"/>
</dbReference>
<feature type="transmembrane region" description="Helical" evidence="6">
    <location>
        <begin position="208"/>
        <end position="231"/>
    </location>
</feature>
<dbReference type="InterPro" id="IPR020846">
    <property type="entry name" value="MFS_dom"/>
</dbReference>
<dbReference type="Gene3D" id="1.20.1250.20">
    <property type="entry name" value="MFS general substrate transporter like domains"/>
    <property type="match status" value="1"/>
</dbReference>
<reference evidence="8" key="1">
    <citation type="journal article" date="2022" name="bioRxiv">
        <title>Deciphering the potential niche of two novel black yeast fungi from a biological soil crust based on their genomes, phenotypes, and melanin regulation.</title>
        <authorList>
            <consortium name="DOE Joint Genome Institute"/>
            <person name="Carr E.C."/>
            <person name="Barton Q."/>
            <person name="Grambo S."/>
            <person name="Sullivan M."/>
            <person name="Renfro C.M."/>
            <person name="Kuo A."/>
            <person name="Pangilinan J."/>
            <person name="Lipzen A."/>
            <person name="Keymanesh K."/>
            <person name="Savage E."/>
            <person name="Barry K."/>
            <person name="Grigoriev I.V."/>
            <person name="Riekhof W.R."/>
            <person name="Harris S.S."/>
        </authorList>
    </citation>
    <scope>NUCLEOTIDE SEQUENCE</scope>
    <source>
        <strain evidence="8">JF 03-4F</strain>
    </source>
</reference>
<dbReference type="Gene3D" id="1.20.1720.10">
    <property type="entry name" value="Multidrug resistance protein D"/>
    <property type="match status" value="1"/>
</dbReference>
<feature type="transmembrane region" description="Helical" evidence="6">
    <location>
        <begin position="150"/>
        <end position="172"/>
    </location>
</feature>
<comment type="caution">
    <text evidence="8">The sequence shown here is derived from an EMBL/GenBank/DDBJ whole genome shotgun (WGS) entry which is preliminary data.</text>
</comment>
<dbReference type="GO" id="GO:0005886">
    <property type="term" value="C:plasma membrane"/>
    <property type="evidence" value="ECO:0007669"/>
    <property type="project" value="TreeGrafter"/>
</dbReference>
<feature type="transmembrane region" description="Helical" evidence="6">
    <location>
        <begin position="90"/>
        <end position="113"/>
    </location>
</feature>
<dbReference type="AlphaFoldDB" id="A0AAN6I886"/>
<dbReference type="PANTHER" id="PTHR23501:SF201">
    <property type="entry name" value="MFS AFLATOXIN EFFLUX PUMP"/>
    <property type="match status" value="1"/>
</dbReference>
<feature type="region of interest" description="Disordered" evidence="5">
    <location>
        <begin position="546"/>
        <end position="565"/>
    </location>
</feature>
<feature type="transmembrane region" description="Helical" evidence="6">
    <location>
        <begin position="319"/>
        <end position="344"/>
    </location>
</feature>
<evidence type="ECO:0000313" key="8">
    <source>
        <dbReference type="EMBL" id="KAI1607883.1"/>
    </source>
</evidence>
<gene>
    <name evidence="8" type="ORF">EDD36DRAFT_469764</name>
</gene>
<evidence type="ECO:0000259" key="7">
    <source>
        <dbReference type="PROSITE" id="PS50850"/>
    </source>
</evidence>
<evidence type="ECO:0000256" key="1">
    <source>
        <dbReference type="ARBA" id="ARBA00004141"/>
    </source>
</evidence>
<feature type="transmembrane region" description="Helical" evidence="6">
    <location>
        <begin position="282"/>
        <end position="299"/>
    </location>
</feature>
<feature type="transmembrane region" description="Helical" evidence="6">
    <location>
        <begin position="119"/>
        <end position="138"/>
    </location>
</feature>
<feature type="compositionally biased region" description="Polar residues" evidence="5">
    <location>
        <begin position="24"/>
        <end position="34"/>
    </location>
</feature>
<comment type="subcellular location">
    <subcellularLocation>
        <location evidence="1">Membrane</location>
        <topology evidence="1">Multi-pass membrane protein</topology>
    </subcellularLocation>
</comment>
<dbReference type="FunFam" id="1.20.1720.10:FF:000012">
    <property type="entry name" value="MFS toxin efflux pump (AflT)"/>
    <property type="match status" value="1"/>
</dbReference>
<evidence type="ECO:0000313" key="9">
    <source>
        <dbReference type="Proteomes" id="UP001203852"/>
    </source>
</evidence>
<dbReference type="EMBL" id="MU404365">
    <property type="protein sequence ID" value="KAI1607883.1"/>
    <property type="molecule type" value="Genomic_DNA"/>
</dbReference>
<evidence type="ECO:0000256" key="6">
    <source>
        <dbReference type="SAM" id="Phobius"/>
    </source>
</evidence>
<feature type="transmembrane region" description="Helical" evidence="6">
    <location>
        <begin position="356"/>
        <end position="377"/>
    </location>
</feature>
<feature type="transmembrane region" description="Helical" evidence="6">
    <location>
        <begin position="52"/>
        <end position="78"/>
    </location>
</feature>
<dbReference type="PROSITE" id="PS50850">
    <property type="entry name" value="MFS"/>
    <property type="match status" value="1"/>
</dbReference>
<dbReference type="SUPFAM" id="SSF103473">
    <property type="entry name" value="MFS general substrate transporter"/>
    <property type="match status" value="1"/>
</dbReference>
<feature type="transmembrane region" description="Helical" evidence="6">
    <location>
        <begin position="178"/>
        <end position="196"/>
    </location>
</feature>
<accession>A0AAN6I886</accession>
<keyword evidence="9" id="KW-1185">Reference proteome</keyword>
<feature type="transmembrane region" description="Helical" evidence="6">
    <location>
        <begin position="448"/>
        <end position="470"/>
    </location>
</feature>
<dbReference type="FunFam" id="1.20.1250.20:FF:000196">
    <property type="entry name" value="MFS toxin efflux pump (AflT)"/>
    <property type="match status" value="1"/>
</dbReference>
<keyword evidence="2 6" id="KW-0812">Transmembrane</keyword>
<feature type="transmembrane region" description="Helical" evidence="6">
    <location>
        <begin position="251"/>
        <end position="270"/>
    </location>
</feature>
<keyword evidence="4 6" id="KW-0472">Membrane</keyword>
<dbReference type="InterPro" id="IPR011701">
    <property type="entry name" value="MFS"/>
</dbReference>
<dbReference type="GO" id="GO:0022857">
    <property type="term" value="F:transmembrane transporter activity"/>
    <property type="evidence" value="ECO:0007669"/>
    <property type="project" value="InterPro"/>
</dbReference>
<feature type="transmembrane region" description="Helical" evidence="6">
    <location>
        <begin position="521"/>
        <end position="540"/>
    </location>
</feature>
<feature type="compositionally biased region" description="Basic and acidic residues" evidence="5">
    <location>
        <begin position="546"/>
        <end position="556"/>
    </location>
</feature>
<name>A0AAN6I886_9EURO</name>
<dbReference type="CDD" id="cd17502">
    <property type="entry name" value="MFS_Azr1_MDR_like"/>
    <property type="match status" value="1"/>
</dbReference>
<evidence type="ECO:0000256" key="4">
    <source>
        <dbReference type="ARBA" id="ARBA00023136"/>
    </source>
</evidence>
<dbReference type="Pfam" id="PF07690">
    <property type="entry name" value="MFS_1"/>
    <property type="match status" value="1"/>
</dbReference>
<evidence type="ECO:0000256" key="5">
    <source>
        <dbReference type="SAM" id="MobiDB-lite"/>
    </source>
</evidence>
<sequence>MTQTAAQARGVKAMGSNGPPGFPPSTSQGSTSEVAENPGGQVEQTYPPTSKVIAIISGLYMTAFLISLDRFVIGVAVPRITDQFHSLGDVGWYGSAYLLTACSMMLLIGRLYTMFNPKWVYLIALVVFEIGSAVCGTAPNSKALIVGRAIAGLGCAGLFQGAIIIMVHVVPLHKRPQYMGIGGLVFGFSSAVGPLIGGALTNGPGWRWCFYINLPCGAVAIAMIVLFLHIPAGMLQQNSSTLREKAARLDWLGTACFLPGIICLILALQWGGVTYSWSNARVVVLLVLAGVLFVAFVLIQRWKGKDATIPGHILLNRSILAGVWFSFYNGACMQTMLYFLPIWFQAIKGASPIKSGVMTLPLVIGLVIASVSAGILTKKTGYFTQWMILSSIITPIGAGLTSTFSVHTGHAVWITAGALSGFGFGLGSQQPSVGAQTVLARQDVPIGASLMMFSQMLGGAVFISVGNNVFDSRFAKDLAKISGLNVASIVATGATELRSIVSASMLPRVLVAYNEALRSTFYLATALASATIFGSVAMEWRSVKKEQKAKSDDTAQEKSQQSEEV</sequence>
<evidence type="ECO:0000256" key="2">
    <source>
        <dbReference type="ARBA" id="ARBA00022692"/>
    </source>
</evidence>
<feature type="transmembrane region" description="Helical" evidence="6">
    <location>
        <begin position="383"/>
        <end position="404"/>
    </location>
</feature>
<protein>
    <submittedName>
        <fullName evidence="8">DNA repair protein RAD50</fullName>
    </submittedName>
</protein>
<evidence type="ECO:0000256" key="3">
    <source>
        <dbReference type="ARBA" id="ARBA00022989"/>
    </source>
</evidence>
<keyword evidence="3 6" id="KW-1133">Transmembrane helix</keyword>
<proteinExistence type="predicted"/>